<dbReference type="OrthoDB" id="9796486at2"/>
<gene>
    <name evidence="2" type="ORF">FAZ95_37175</name>
</gene>
<dbReference type="InterPro" id="IPR012675">
    <property type="entry name" value="Beta-grasp_dom_sf"/>
</dbReference>
<name>A0A4P8IYU4_9BURK</name>
<evidence type="ECO:0000313" key="3">
    <source>
        <dbReference type="Proteomes" id="UP000298656"/>
    </source>
</evidence>
<dbReference type="Gene3D" id="3.10.20.30">
    <property type="match status" value="1"/>
</dbReference>
<keyword evidence="3" id="KW-1185">Reference proteome</keyword>
<dbReference type="InterPro" id="IPR036010">
    <property type="entry name" value="2Fe-2S_ferredoxin-like_sf"/>
</dbReference>
<dbReference type="InterPro" id="IPR006058">
    <property type="entry name" value="2Fe2S_fd_BS"/>
</dbReference>
<dbReference type="Pfam" id="PF00111">
    <property type="entry name" value="Fer2"/>
    <property type="match status" value="1"/>
</dbReference>
<proteinExistence type="predicted"/>
<feature type="domain" description="2Fe-2S ferredoxin-type" evidence="1">
    <location>
        <begin position="2"/>
        <end position="93"/>
    </location>
</feature>
<dbReference type="SUPFAM" id="SSF54292">
    <property type="entry name" value="2Fe-2S ferredoxin-like"/>
    <property type="match status" value="1"/>
</dbReference>
<dbReference type="PROSITE" id="PS51085">
    <property type="entry name" value="2FE2S_FER_2"/>
    <property type="match status" value="1"/>
</dbReference>
<protein>
    <submittedName>
        <fullName evidence="2">(2Fe-2S)-binding protein</fullName>
    </submittedName>
</protein>
<dbReference type="AlphaFoldDB" id="A0A4P8IYU4"/>
<dbReference type="KEGG" id="tvl:FAZ95_37175"/>
<reference evidence="2 3" key="1">
    <citation type="submission" date="2019-05" db="EMBL/GenBank/DDBJ databases">
        <title>Burkholderia sp. DHOD12, isolated from subtropical forest soil.</title>
        <authorList>
            <person name="Gao Z.-H."/>
            <person name="Qiu L.-H."/>
        </authorList>
    </citation>
    <scope>NUCLEOTIDE SEQUENCE [LARGE SCALE GENOMIC DNA]</scope>
    <source>
        <strain evidence="2 3">DHOD12</strain>
    </source>
</reference>
<sequence length="93" mass="9891">MPTVTISTTNEQFNLPKNAYLSDAAELQLAGLIFGCRAGGCGICAIDVIDGIGNLSPRDELEAHFLASLGHVADTHRLACQCQLLGDITIRHL</sequence>
<accession>A0A4P8IYU4</accession>
<dbReference type="RefSeq" id="WP_137337282.1">
    <property type="nucleotide sequence ID" value="NZ_CP040078.1"/>
</dbReference>
<evidence type="ECO:0000313" key="2">
    <source>
        <dbReference type="EMBL" id="QCP54522.1"/>
    </source>
</evidence>
<organism evidence="2 3">
    <name type="scientific">Trinickia violacea</name>
    <dbReference type="NCBI Taxonomy" id="2571746"/>
    <lineage>
        <taxon>Bacteria</taxon>
        <taxon>Pseudomonadati</taxon>
        <taxon>Pseudomonadota</taxon>
        <taxon>Betaproteobacteria</taxon>
        <taxon>Burkholderiales</taxon>
        <taxon>Burkholderiaceae</taxon>
        <taxon>Trinickia</taxon>
    </lineage>
</organism>
<dbReference type="Proteomes" id="UP000298656">
    <property type="component" value="Chromosome 2"/>
</dbReference>
<dbReference type="PROSITE" id="PS00197">
    <property type="entry name" value="2FE2S_FER_1"/>
    <property type="match status" value="1"/>
</dbReference>
<dbReference type="GO" id="GO:0051537">
    <property type="term" value="F:2 iron, 2 sulfur cluster binding"/>
    <property type="evidence" value="ECO:0007669"/>
    <property type="project" value="InterPro"/>
</dbReference>
<dbReference type="CDD" id="cd00207">
    <property type="entry name" value="fer2"/>
    <property type="match status" value="1"/>
</dbReference>
<evidence type="ECO:0000259" key="1">
    <source>
        <dbReference type="PROSITE" id="PS51085"/>
    </source>
</evidence>
<dbReference type="EMBL" id="CP040078">
    <property type="protein sequence ID" value="QCP54522.1"/>
    <property type="molecule type" value="Genomic_DNA"/>
</dbReference>
<dbReference type="InterPro" id="IPR001041">
    <property type="entry name" value="2Fe-2S_ferredoxin-type"/>
</dbReference>